<reference evidence="3 4" key="1">
    <citation type="submission" date="2020-06" db="EMBL/GenBank/DDBJ databases">
        <title>Transcriptomic and genomic resources for Thalictrum thalictroides and T. hernandezii: Facilitating candidate gene discovery in an emerging model plant lineage.</title>
        <authorList>
            <person name="Arias T."/>
            <person name="Riano-Pachon D.M."/>
            <person name="Di Stilio V.S."/>
        </authorList>
    </citation>
    <scope>NUCLEOTIDE SEQUENCE [LARGE SCALE GENOMIC DNA]</scope>
    <source>
        <strain evidence="4">cv. WT478/WT964</strain>
        <tissue evidence="3">Leaves</tissue>
    </source>
</reference>
<evidence type="ECO:0000256" key="1">
    <source>
        <dbReference type="SAM" id="MobiDB-lite"/>
    </source>
</evidence>
<dbReference type="InterPro" id="IPR036397">
    <property type="entry name" value="RNaseH_sf"/>
</dbReference>
<dbReference type="GO" id="GO:0003676">
    <property type="term" value="F:nucleic acid binding"/>
    <property type="evidence" value="ECO:0007669"/>
    <property type="project" value="InterPro"/>
</dbReference>
<dbReference type="AlphaFoldDB" id="A0A7J6VAH7"/>
<protein>
    <recommendedName>
        <fullName evidence="2">RNase H type-1 domain-containing protein</fullName>
    </recommendedName>
</protein>
<organism evidence="3 4">
    <name type="scientific">Thalictrum thalictroides</name>
    <name type="common">Rue-anemone</name>
    <name type="synonym">Anemone thalictroides</name>
    <dbReference type="NCBI Taxonomy" id="46969"/>
    <lineage>
        <taxon>Eukaryota</taxon>
        <taxon>Viridiplantae</taxon>
        <taxon>Streptophyta</taxon>
        <taxon>Embryophyta</taxon>
        <taxon>Tracheophyta</taxon>
        <taxon>Spermatophyta</taxon>
        <taxon>Magnoliopsida</taxon>
        <taxon>Ranunculales</taxon>
        <taxon>Ranunculaceae</taxon>
        <taxon>Thalictroideae</taxon>
        <taxon>Thalictrum</taxon>
    </lineage>
</organism>
<evidence type="ECO:0000313" key="4">
    <source>
        <dbReference type="Proteomes" id="UP000554482"/>
    </source>
</evidence>
<dbReference type="Pfam" id="PF13456">
    <property type="entry name" value="RVT_3"/>
    <property type="match status" value="1"/>
</dbReference>
<accession>A0A7J6VAH7</accession>
<dbReference type="GO" id="GO:0004523">
    <property type="term" value="F:RNA-DNA hybrid ribonuclease activity"/>
    <property type="evidence" value="ECO:0007669"/>
    <property type="project" value="InterPro"/>
</dbReference>
<evidence type="ECO:0000313" key="3">
    <source>
        <dbReference type="EMBL" id="KAF5181787.1"/>
    </source>
</evidence>
<proteinExistence type="predicted"/>
<dbReference type="Gene3D" id="3.30.420.10">
    <property type="entry name" value="Ribonuclease H-like superfamily/Ribonuclease H"/>
    <property type="match status" value="1"/>
</dbReference>
<feature type="region of interest" description="Disordered" evidence="1">
    <location>
        <begin position="281"/>
        <end position="319"/>
    </location>
</feature>
<name>A0A7J6VAH7_THATH</name>
<evidence type="ECO:0000259" key="2">
    <source>
        <dbReference type="Pfam" id="PF13456"/>
    </source>
</evidence>
<keyword evidence="4" id="KW-1185">Reference proteome</keyword>
<dbReference type="EMBL" id="JABWDY010035740">
    <property type="protein sequence ID" value="KAF5181787.1"/>
    <property type="molecule type" value="Genomic_DNA"/>
</dbReference>
<comment type="caution">
    <text evidence="3">The sequence shown here is derived from an EMBL/GenBank/DDBJ whole genome shotgun (WGS) entry which is preliminary data.</text>
</comment>
<feature type="domain" description="RNase H type-1" evidence="2">
    <location>
        <begin position="144"/>
        <end position="214"/>
    </location>
</feature>
<feature type="compositionally biased region" description="Basic and acidic residues" evidence="1">
    <location>
        <begin position="291"/>
        <end position="307"/>
    </location>
</feature>
<sequence length="434" mass="48421">MTGEDSVEHVCWHCPMAQRMWSLARRKFRHNREFWSLGQAICRPKEWSPLIQNLWSTAVFSGMVAIWQLRNSVVMGNERIRIETCHSFIKNQIDIAARMSKANSYRNALEEDILSNWNLRTNHISRAIKECHWLPPAANVIKANTDGASTDSNSGLGVVFRDCDCNIILTVCKNIGDMNSFQAECHTIISALEVAMSTTWREANFSADKASKVRLSLIPHILYSYEERPTWLTDCPSESTDSVFDRILGPTSNYECLERLTGASCRGNHNIPVAPVDLSGNEGPLFVPEGGPKESHFRVRGKKDSSGPRKSSTSKRKSGALCKLILSESEETGESVGQASVKRSQVRVPAEAVMDSSINFDFKFKPLVENVIDLDQLDFSGDEGLGEGMQGFDATQFAPGEPMNTFFLRKYTGDSWPDSFLVSTALTTFSDIAR</sequence>
<dbReference type="PANTHER" id="PTHR47074">
    <property type="entry name" value="BNAC02G40300D PROTEIN"/>
    <property type="match status" value="1"/>
</dbReference>
<dbReference type="Proteomes" id="UP000554482">
    <property type="component" value="Unassembled WGS sequence"/>
</dbReference>
<dbReference type="InterPro" id="IPR052929">
    <property type="entry name" value="RNase_H-like_EbsB-rel"/>
</dbReference>
<gene>
    <name evidence="3" type="ORF">FRX31_028624</name>
</gene>
<dbReference type="PANTHER" id="PTHR47074:SF11">
    <property type="entry name" value="REVERSE TRANSCRIPTASE-LIKE PROTEIN"/>
    <property type="match status" value="1"/>
</dbReference>
<dbReference type="InterPro" id="IPR002156">
    <property type="entry name" value="RNaseH_domain"/>
</dbReference>